<evidence type="ECO:0000313" key="1">
    <source>
        <dbReference type="EMBL" id="CAB3242510.1"/>
    </source>
</evidence>
<dbReference type="Proteomes" id="UP000494106">
    <property type="component" value="Unassembled WGS sequence"/>
</dbReference>
<proteinExistence type="predicted"/>
<gene>
    <name evidence="1" type="ORF">APLA_LOCUS9042</name>
</gene>
<sequence length="29" mass="3520">KFLYNICNKNTVKNVDDLTYEVQQYCIYS</sequence>
<reference evidence="1 2" key="1">
    <citation type="submission" date="2020-04" db="EMBL/GenBank/DDBJ databases">
        <authorList>
            <person name="Wallbank WR R."/>
            <person name="Pardo Diaz C."/>
            <person name="Kozak K."/>
            <person name="Martin S."/>
            <person name="Jiggins C."/>
            <person name="Moest M."/>
            <person name="Warren A I."/>
            <person name="Byers J.R.P. K."/>
            <person name="Montejo-Kovacevich G."/>
            <person name="Yen C E."/>
        </authorList>
    </citation>
    <scope>NUCLEOTIDE SEQUENCE [LARGE SCALE GENOMIC DNA]</scope>
</reference>
<protein>
    <submittedName>
        <fullName evidence="1">Uncharacterized protein</fullName>
    </submittedName>
</protein>
<dbReference type="AlphaFoldDB" id="A0A8S1A7Q4"/>
<keyword evidence="2" id="KW-1185">Reference proteome</keyword>
<comment type="caution">
    <text evidence="1">The sequence shown here is derived from an EMBL/GenBank/DDBJ whole genome shotgun (WGS) entry which is preliminary data.</text>
</comment>
<name>A0A8S1A7Q4_ARCPL</name>
<feature type="non-terminal residue" evidence="1">
    <location>
        <position position="1"/>
    </location>
</feature>
<dbReference type="EMBL" id="CADEBC010000514">
    <property type="protein sequence ID" value="CAB3242510.1"/>
    <property type="molecule type" value="Genomic_DNA"/>
</dbReference>
<organism evidence="1 2">
    <name type="scientific">Arctia plantaginis</name>
    <name type="common">Wood tiger moth</name>
    <name type="synonym">Phalaena plantaginis</name>
    <dbReference type="NCBI Taxonomy" id="874455"/>
    <lineage>
        <taxon>Eukaryota</taxon>
        <taxon>Metazoa</taxon>
        <taxon>Ecdysozoa</taxon>
        <taxon>Arthropoda</taxon>
        <taxon>Hexapoda</taxon>
        <taxon>Insecta</taxon>
        <taxon>Pterygota</taxon>
        <taxon>Neoptera</taxon>
        <taxon>Endopterygota</taxon>
        <taxon>Lepidoptera</taxon>
        <taxon>Glossata</taxon>
        <taxon>Ditrysia</taxon>
        <taxon>Noctuoidea</taxon>
        <taxon>Erebidae</taxon>
        <taxon>Arctiinae</taxon>
        <taxon>Arctia</taxon>
    </lineage>
</organism>
<accession>A0A8S1A7Q4</accession>
<evidence type="ECO:0000313" key="2">
    <source>
        <dbReference type="Proteomes" id="UP000494106"/>
    </source>
</evidence>